<evidence type="ECO:0000313" key="9">
    <source>
        <dbReference type="EMBL" id="SUZ78226.1"/>
    </source>
</evidence>
<gene>
    <name evidence="9" type="ORF">METZ01_LOCUS31080</name>
</gene>
<sequence>VYIPRPIRQILLDLPLGVCSLSFDNEVIMWNRALEEFTGIKSADVLGSQLTDLSDPWLSLISNFLEKDSNHNYKNYFELDGKKKAVTLHKAIIDELDEKNSSKHGRADVYFFEGTIVLLEDITETEILEAGLTHSERLASIGRLAAGVAHEIGNPITAIACLAQTIRDEYKDKELNNLAEQIIQQTSRTSKILQSLVNFAHAGTSQTHYEKEVISVLECMEEAKTLISLDKKSKDIQFQMECDPKTRILGDTQRLLQVLVNLISNARDATPPNSTILLQTIIEADWVCITITDEGAGISPNIKDRVFDPFFTTKEPGEGTGLGLSLAFRIVEDLDGDIDIISPVDKSKGTGTQVIIRFPCYDESNDIVRENRK</sequence>
<protein>
    <recommendedName>
        <fullName evidence="10">Histidine kinase domain-containing protein</fullName>
    </recommendedName>
</protein>
<dbReference type="SMART" id="SM00388">
    <property type="entry name" value="HisKA"/>
    <property type="match status" value="1"/>
</dbReference>
<evidence type="ECO:0000256" key="3">
    <source>
        <dbReference type="ARBA" id="ARBA00022741"/>
    </source>
</evidence>
<dbReference type="InterPro" id="IPR003661">
    <property type="entry name" value="HisK_dim/P_dom"/>
</dbReference>
<evidence type="ECO:0000259" key="7">
    <source>
        <dbReference type="PROSITE" id="PS50109"/>
    </source>
</evidence>
<dbReference type="Gene3D" id="1.10.287.130">
    <property type="match status" value="1"/>
</dbReference>
<evidence type="ECO:0000256" key="1">
    <source>
        <dbReference type="ARBA" id="ARBA00022553"/>
    </source>
</evidence>
<name>A0A381QFZ8_9ZZZZ</name>
<evidence type="ECO:0000256" key="2">
    <source>
        <dbReference type="ARBA" id="ARBA00022679"/>
    </source>
</evidence>
<dbReference type="Gene3D" id="3.30.565.10">
    <property type="entry name" value="Histidine kinase-like ATPase, C-terminal domain"/>
    <property type="match status" value="1"/>
</dbReference>
<dbReference type="InterPro" id="IPR003594">
    <property type="entry name" value="HATPase_dom"/>
</dbReference>
<feature type="domain" description="PAS" evidence="8">
    <location>
        <begin position="3"/>
        <end position="56"/>
    </location>
</feature>
<proteinExistence type="predicted"/>
<keyword evidence="4" id="KW-0418">Kinase</keyword>
<evidence type="ECO:0000256" key="4">
    <source>
        <dbReference type="ARBA" id="ARBA00022777"/>
    </source>
</evidence>
<dbReference type="GO" id="GO:0005524">
    <property type="term" value="F:ATP binding"/>
    <property type="evidence" value="ECO:0007669"/>
    <property type="project" value="UniProtKB-KW"/>
</dbReference>
<dbReference type="PANTHER" id="PTHR43065">
    <property type="entry name" value="SENSOR HISTIDINE KINASE"/>
    <property type="match status" value="1"/>
</dbReference>
<dbReference type="SUPFAM" id="SSF47384">
    <property type="entry name" value="Homodimeric domain of signal transducing histidine kinase"/>
    <property type="match status" value="1"/>
</dbReference>
<dbReference type="Pfam" id="PF02518">
    <property type="entry name" value="HATPase_c"/>
    <property type="match status" value="1"/>
</dbReference>
<dbReference type="PROSITE" id="PS50112">
    <property type="entry name" value="PAS"/>
    <property type="match status" value="1"/>
</dbReference>
<dbReference type="SMART" id="SM00387">
    <property type="entry name" value="HATPase_c"/>
    <property type="match status" value="1"/>
</dbReference>
<evidence type="ECO:0000256" key="5">
    <source>
        <dbReference type="ARBA" id="ARBA00022840"/>
    </source>
</evidence>
<dbReference type="PANTHER" id="PTHR43065:SF10">
    <property type="entry name" value="PEROXIDE STRESS-ACTIVATED HISTIDINE KINASE MAK3"/>
    <property type="match status" value="1"/>
</dbReference>
<evidence type="ECO:0008006" key="10">
    <source>
        <dbReference type="Google" id="ProtNLM"/>
    </source>
</evidence>
<evidence type="ECO:0000256" key="6">
    <source>
        <dbReference type="ARBA" id="ARBA00023012"/>
    </source>
</evidence>
<dbReference type="SUPFAM" id="SSF55874">
    <property type="entry name" value="ATPase domain of HSP90 chaperone/DNA topoisomerase II/histidine kinase"/>
    <property type="match status" value="1"/>
</dbReference>
<dbReference type="InterPro" id="IPR035965">
    <property type="entry name" value="PAS-like_dom_sf"/>
</dbReference>
<keyword evidence="5" id="KW-0067">ATP-binding</keyword>
<keyword evidence="3" id="KW-0547">Nucleotide-binding</keyword>
<accession>A0A381QFZ8</accession>
<dbReference type="PROSITE" id="PS50109">
    <property type="entry name" value="HIS_KIN"/>
    <property type="match status" value="1"/>
</dbReference>
<dbReference type="SUPFAM" id="SSF55785">
    <property type="entry name" value="PYP-like sensor domain (PAS domain)"/>
    <property type="match status" value="1"/>
</dbReference>
<organism evidence="9">
    <name type="scientific">marine metagenome</name>
    <dbReference type="NCBI Taxonomy" id="408172"/>
    <lineage>
        <taxon>unclassified sequences</taxon>
        <taxon>metagenomes</taxon>
        <taxon>ecological metagenomes</taxon>
    </lineage>
</organism>
<dbReference type="AlphaFoldDB" id="A0A381QFZ8"/>
<dbReference type="InterPro" id="IPR036097">
    <property type="entry name" value="HisK_dim/P_sf"/>
</dbReference>
<dbReference type="Pfam" id="PF00512">
    <property type="entry name" value="HisKA"/>
    <property type="match status" value="1"/>
</dbReference>
<dbReference type="InterPro" id="IPR036890">
    <property type="entry name" value="HATPase_C_sf"/>
</dbReference>
<dbReference type="SMART" id="SM00091">
    <property type="entry name" value="PAS"/>
    <property type="match status" value="1"/>
</dbReference>
<dbReference type="GO" id="GO:0000155">
    <property type="term" value="F:phosphorelay sensor kinase activity"/>
    <property type="evidence" value="ECO:0007669"/>
    <property type="project" value="InterPro"/>
</dbReference>
<keyword evidence="2" id="KW-0808">Transferase</keyword>
<dbReference type="PRINTS" id="PR00344">
    <property type="entry name" value="BCTRLSENSOR"/>
</dbReference>
<reference evidence="9" key="1">
    <citation type="submission" date="2018-05" db="EMBL/GenBank/DDBJ databases">
        <authorList>
            <person name="Lanie J.A."/>
            <person name="Ng W.-L."/>
            <person name="Kazmierczak K.M."/>
            <person name="Andrzejewski T.M."/>
            <person name="Davidsen T.M."/>
            <person name="Wayne K.J."/>
            <person name="Tettelin H."/>
            <person name="Glass J.I."/>
            <person name="Rusch D."/>
            <person name="Podicherti R."/>
            <person name="Tsui H.-C.T."/>
            <person name="Winkler M.E."/>
        </authorList>
    </citation>
    <scope>NUCLEOTIDE SEQUENCE</scope>
</reference>
<evidence type="ECO:0000259" key="8">
    <source>
        <dbReference type="PROSITE" id="PS50112"/>
    </source>
</evidence>
<feature type="non-terminal residue" evidence="9">
    <location>
        <position position="1"/>
    </location>
</feature>
<dbReference type="InterPro" id="IPR004358">
    <property type="entry name" value="Sig_transdc_His_kin-like_C"/>
</dbReference>
<dbReference type="InterPro" id="IPR005467">
    <property type="entry name" value="His_kinase_dom"/>
</dbReference>
<dbReference type="InterPro" id="IPR000014">
    <property type="entry name" value="PAS"/>
</dbReference>
<feature type="domain" description="Histidine kinase" evidence="7">
    <location>
        <begin position="147"/>
        <end position="362"/>
    </location>
</feature>
<keyword evidence="6" id="KW-0902">Two-component regulatory system</keyword>
<dbReference type="CDD" id="cd00082">
    <property type="entry name" value="HisKA"/>
    <property type="match status" value="1"/>
</dbReference>
<keyword evidence="1" id="KW-0597">Phosphoprotein</keyword>
<dbReference type="Gene3D" id="3.30.450.20">
    <property type="entry name" value="PAS domain"/>
    <property type="match status" value="1"/>
</dbReference>
<dbReference type="EMBL" id="UINC01001345">
    <property type="protein sequence ID" value="SUZ78226.1"/>
    <property type="molecule type" value="Genomic_DNA"/>
</dbReference>
<dbReference type="CDD" id="cd00130">
    <property type="entry name" value="PAS"/>
    <property type="match status" value="1"/>
</dbReference>